<proteinExistence type="predicted"/>
<evidence type="ECO:0000313" key="2">
    <source>
        <dbReference type="Proteomes" id="UP000270094"/>
    </source>
</evidence>
<evidence type="ECO:0000313" key="1">
    <source>
        <dbReference type="EMBL" id="VDM81722.1"/>
    </source>
</evidence>
<keyword evidence="2" id="KW-1185">Reference proteome</keyword>
<organism evidence="1 2">
    <name type="scientific">Strongylus vulgaris</name>
    <name type="common">Blood worm</name>
    <dbReference type="NCBI Taxonomy" id="40348"/>
    <lineage>
        <taxon>Eukaryota</taxon>
        <taxon>Metazoa</taxon>
        <taxon>Ecdysozoa</taxon>
        <taxon>Nematoda</taxon>
        <taxon>Chromadorea</taxon>
        <taxon>Rhabditida</taxon>
        <taxon>Rhabditina</taxon>
        <taxon>Rhabditomorpha</taxon>
        <taxon>Strongyloidea</taxon>
        <taxon>Strongylidae</taxon>
        <taxon>Strongylus</taxon>
    </lineage>
</organism>
<dbReference type="EMBL" id="UYYB01114227">
    <property type="protein sequence ID" value="VDM81722.1"/>
    <property type="molecule type" value="Genomic_DNA"/>
</dbReference>
<feature type="non-terminal residue" evidence="1">
    <location>
        <position position="70"/>
    </location>
</feature>
<name>A0A3P7LRI4_STRVU</name>
<reference evidence="1 2" key="1">
    <citation type="submission" date="2018-11" db="EMBL/GenBank/DDBJ databases">
        <authorList>
            <consortium name="Pathogen Informatics"/>
        </authorList>
    </citation>
    <scope>NUCLEOTIDE SEQUENCE [LARGE SCALE GENOMIC DNA]</scope>
</reference>
<protein>
    <submittedName>
        <fullName evidence="1">Uncharacterized protein</fullName>
    </submittedName>
</protein>
<sequence>MKSHLDSAAFQVPYLGFKALVEELREGKCLADARVEELEEQEGELLGKVFKIKGLSETKERISEAMDSLT</sequence>
<gene>
    <name evidence="1" type="ORF">SVUK_LOCUS16720</name>
</gene>
<dbReference type="Proteomes" id="UP000270094">
    <property type="component" value="Unassembled WGS sequence"/>
</dbReference>
<accession>A0A3P7LRI4</accession>
<dbReference type="AlphaFoldDB" id="A0A3P7LRI4"/>